<sequence>MLKLYSYSNINQGITYSGNAETTYRIGYRDCFFAPKCPTVESMRFGRPYRKKQQVIKTT</sequence>
<organism evidence="1">
    <name type="scientific">Myoviridae sp. ct9Ns12</name>
    <dbReference type="NCBI Taxonomy" id="2826626"/>
    <lineage>
        <taxon>Viruses</taxon>
        <taxon>Duplodnaviria</taxon>
        <taxon>Heunggongvirae</taxon>
        <taxon>Uroviricota</taxon>
        <taxon>Caudoviricetes</taxon>
    </lineage>
</organism>
<reference evidence="1" key="1">
    <citation type="journal article" date="2021" name="Proc. Natl. Acad. Sci. U.S.A.">
        <title>A Catalog of Tens of Thousands of Viruses from Human Metagenomes Reveals Hidden Associations with Chronic Diseases.</title>
        <authorList>
            <person name="Tisza M.J."/>
            <person name="Buck C.B."/>
        </authorList>
    </citation>
    <scope>NUCLEOTIDE SEQUENCE</scope>
    <source>
        <strain evidence="1">Ct9Ns12</strain>
    </source>
</reference>
<name>A0A8S5MHF1_9CAUD</name>
<accession>A0A8S5MHF1</accession>
<proteinExistence type="predicted"/>
<dbReference type="EMBL" id="BK014906">
    <property type="protein sequence ID" value="DAD81654.1"/>
    <property type="molecule type" value="Genomic_DNA"/>
</dbReference>
<protein>
    <submittedName>
        <fullName evidence="1">Uncharacterized protein</fullName>
    </submittedName>
</protein>
<evidence type="ECO:0000313" key="1">
    <source>
        <dbReference type="EMBL" id="DAD81654.1"/>
    </source>
</evidence>